<evidence type="ECO:0008006" key="4">
    <source>
        <dbReference type="Google" id="ProtNLM"/>
    </source>
</evidence>
<organism evidence="2 3">
    <name type="scientific">Reyranella soli</name>
    <dbReference type="NCBI Taxonomy" id="1230389"/>
    <lineage>
        <taxon>Bacteria</taxon>
        <taxon>Pseudomonadati</taxon>
        <taxon>Pseudomonadota</taxon>
        <taxon>Alphaproteobacteria</taxon>
        <taxon>Hyphomicrobiales</taxon>
        <taxon>Reyranellaceae</taxon>
        <taxon>Reyranella</taxon>
    </lineage>
</organism>
<protein>
    <recommendedName>
        <fullName evidence="4">SGNH hydrolase-type esterase domain-containing protein</fullName>
    </recommendedName>
</protein>
<sequence length="417" mass="46459">MRHRLLAYAGLERPYRFERTLAVLTALLLAIVAGAAAIHFWMAGKLPPDSPRYWYFVYMAALVGLALLLVPWPRLAAVVLSLATLEAAFGLGTAYLYKVRLLDQTVFPGVEEAEHRFRWRPLLQGVPIPSDGDDIHHNTLGQRGRERTPQSLDGKATIALFGGSTTYDVGGGEGETWGDRLEQLLGADRFAVINHGMLGYSTAEHVIQTAFYERTYGVPPRCAIYYVGWNDLRNSHVRNLDPGYADFHLPGQIDNLEVRRLRQSYVSFSPLLMLVRHFLVLGVDTARAADRHSGQIDSAPDPAMEAIFLRNVRTISAINDQRGIKALWMGQVMNHRRLLAGDSWGWVPFLHAQDVSTLMLRLNDLLKHEAEALGDIYVDIAPQAFASDDFIDDGHFTPSGSRKFAERLAPAVASACR</sequence>
<dbReference type="GO" id="GO:0016788">
    <property type="term" value="F:hydrolase activity, acting on ester bonds"/>
    <property type="evidence" value="ECO:0007669"/>
    <property type="project" value="UniProtKB-ARBA"/>
</dbReference>
<gene>
    <name evidence="2" type="ORF">RSO01_04320</name>
</gene>
<proteinExistence type="predicted"/>
<evidence type="ECO:0000313" key="2">
    <source>
        <dbReference type="EMBL" id="GEP53266.1"/>
    </source>
</evidence>
<keyword evidence="1" id="KW-1133">Transmembrane helix</keyword>
<dbReference type="Gene3D" id="3.40.50.1110">
    <property type="entry name" value="SGNH hydrolase"/>
    <property type="match status" value="1"/>
</dbReference>
<reference evidence="2 3" key="1">
    <citation type="submission" date="2019-07" db="EMBL/GenBank/DDBJ databases">
        <title>Whole genome shotgun sequence of Reyranella soli NBRC 108950.</title>
        <authorList>
            <person name="Hosoyama A."/>
            <person name="Uohara A."/>
            <person name="Ohji S."/>
            <person name="Ichikawa N."/>
        </authorList>
    </citation>
    <scope>NUCLEOTIDE SEQUENCE [LARGE SCALE GENOMIC DNA]</scope>
    <source>
        <strain evidence="2 3">NBRC 108950</strain>
    </source>
</reference>
<dbReference type="AlphaFoldDB" id="A0A512N2R0"/>
<feature type="transmembrane region" description="Helical" evidence="1">
    <location>
        <begin position="21"/>
        <end position="41"/>
    </location>
</feature>
<dbReference type="EMBL" id="BKAJ01000005">
    <property type="protein sequence ID" value="GEP53266.1"/>
    <property type="molecule type" value="Genomic_DNA"/>
</dbReference>
<keyword evidence="3" id="KW-1185">Reference proteome</keyword>
<dbReference type="Proteomes" id="UP000321058">
    <property type="component" value="Unassembled WGS sequence"/>
</dbReference>
<evidence type="ECO:0000313" key="3">
    <source>
        <dbReference type="Proteomes" id="UP000321058"/>
    </source>
</evidence>
<dbReference type="RefSeq" id="WP_147145723.1">
    <property type="nucleotide sequence ID" value="NZ_BKAJ01000005.1"/>
</dbReference>
<evidence type="ECO:0000256" key="1">
    <source>
        <dbReference type="SAM" id="Phobius"/>
    </source>
</evidence>
<dbReference type="InterPro" id="IPR036514">
    <property type="entry name" value="SGNH_hydro_sf"/>
</dbReference>
<name>A0A512N2R0_9HYPH</name>
<feature type="transmembrane region" description="Helical" evidence="1">
    <location>
        <begin position="53"/>
        <end position="70"/>
    </location>
</feature>
<dbReference type="OrthoDB" id="7368875at2"/>
<keyword evidence="1" id="KW-0812">Transmembrane</keyword>
<feature type="transmembrane region" description="Helical" evidence="1">
    <location>
        <begin position="77"/>
        <end position="97"/>
    </location>
</feature>
<keyword evidence="1" id="KW-0472">Membrane</keyword>
<accession>A0A512N2R0</accession>
<dbReference type="SUPFAM" id="SSF52266">
    <property type="entry name" value="SGNH hydrolase"/>
    <property type="match status" value="1"/>
</dbReference>
<comment type="caution">
    <text evidence="2">The sequence shown here is derived from an EMBL/GenBank/DDBJ whole genome shotgun (WGS) entry which is preliminary data.</text>
</comment>